<comment type="caution">
    <text evidence="1">The sequence shown here is derived from an EMBL/GenBank/DDBJ whole genome shotgun (WGS) entry which is preliminary data.</text>
</comment>
<evidence type="ECO:0000313" key="1">
    <source>
        <dbReference type="EMBL" id="KAF9623712.1"/>
    </source>
</evidence>
<protein>
    <submittedName>
        <fullName evidence="1">Uncharacterized protein</fullName>
    </submittedName>
</protein>
<dbReference type="EMBL" id="JADFTS010000001">
    <property type="protein sequence ID" value="KAF9623712.1"/>
    <property type="molecule type" value="Genomic_DNA"/>
</dbReference>
<name>A0A835IW15_9MAGN</name>
<gene>
    <name evidence="1" type="ORF">IFM89_004092</name>
</gene>
<keyword evidence="2" id="KW-1185">Reference proteome</keyword>
<accession>A0A835IW15</accession>
<evidence type="ECO:0000313" key="2">
    <source>
        <dbReference type="Proteomes" id="UP000631114"/>
    </source>
</evidence>
<organism evidence="1 2">
    <name type="scientific">Coptis chinensis</name>
    <dbReference type="NCBI Taxonomy" id="261450"/>
    <lineage>
        <taxon>Eukaryota</taxon>
        <taxon>Viridiplantae</taxon>
        <taxon>Streptophyta</taxon>
        <taxon>Embryophyta</taxon>
        <taxon>Tracheophyta</taxon>
        <taxon>Spermatophyta</taxon>
        <taxon>Magnoliopsida</taxon>
        <taxon>Ranunculales</taxon>
        <taxon>Ranunculaceae</taxon>
        <taxon>Coptidoideae</taxon>
        <taxon>Coptis</taxon>
    </lineage>
</organism>
<dbReference type="OrthoDB" id="2538017at2759"/>
<proteinExistence type="predicted"/>
<reference evidence="1 2" key="1">
    <citation type="submission" date="2020-10" db="EMBL/GenBank/DDBJ databases">
        <title>The Coptis chinensis genome and diversification of protoberbering-type alkaloids.</title>
        <authorList>
            <person name="Wang B."/>
            <person name="Shu S."/>
            <person name="Song C."/>
            <person name="Liu Y."/>
        </authorList>
    </citation>
    <scope>NUCLEOTIDE SEQUENCE [LARGE SCALE GENOMIC DNA]</scope>
    <source>
        <strain evidence="1">HL-2020</strain>
        <tissue evidence="1">Leaf</tissue>
    </source>
</reference>
<sequence>MAQPPSLPSRCLEAGKKVFSIHNFKAIKSTQQAQDLLDHNKNGTLLGMFLEISYYSRNLRGEKGIGDGTVSYGMDDGDDIFMRDRGSAPLSALGSSFIDLQIYMLLNIETLILATRYGRKGNANDPFLEAHVRELAKQKPAVKRVHPTLHLPSMPQPSTLGAGLFSSRLWPITSNTQRTTIRIIRKWVFTI</sequence>
<dbReference type="AlphaFoldDB" id="A0A835IW15"/>
<dbReference type="Proteomes" id="UP000631114">
    <property type="component" value="Unassembled WGS sequence"/>
</dbReference>